<evidence type="ECO:0000313" key="12">
    <source>
        <dbReference type="Proteomes" id="UP001385499"/>
    </source>
</evidence>
<evidence type="ECO:0000256" key="7">
    <source>
        <dbReference type="ARBA" id="ARBA00047989"/>
    </source>
</evidence>
<keyword evidence="12" id="KW-1185">Reference proteome</keyword>
<evidence type="ECO:0000256" key="5">
    <source>
        <dbReference type="ARBA" id="ARBA00022801"/>
    </source>
</evidence>
<keyword evidence="6" id="KW-0862">Zinc</keyword>
<evidence type="ECO:0000256" key="6">
    <source>
        <dbReference type="ARBA" id="ARBA00022833"/>
    </source>
</evidence>
<dbReference type="RefSeq" id="WP_340272152.1">
    <property type="nucleotide sequence ID" value="NZ_JBAKIA010000001.1"/>
</dbReference>
<comment type="catalytic activity">
    <reaction evidence="9">
        <text>S-methyl-5'-thioadenosine + phosphate = 5-(methylsulfanyl)-alpha-D-ribose 1-phosphate + adenine</text>
        <dbReference type="Rhea" id="RHEA:11852"/>
        <dbReference type="ChEBI" id="CHEBI:16708"/>
        <dbReference type="ChEBI" id="CHEBI:17509"/>
        <dbReference type="ChEBI" id="CHEBI:43474"/>
        <dbReference type="ChEBI" id="CHEBI:58533"/>
        <dbReference type="EC" id="2.4.2.28"/>
    </reaction>
    <physiologicalReaction direction="left-to-right" evidence="9">
        <dbReference type="Rhea" id="RHEA:11853"/>
    </physiologicalReaction>
</comment>
<evidence type="ECO:0000256" key="9">
    <source>
        <dbReference type="ARBA" id="ARBA00049893"/>
    </source>
</evidence>
<dbReference type="Proteomes" id="UP001385499">
    <property type="component" value="Unassembled WGS sequence"/>
</dbReference>
<organism evidence="11 12">
    <name type="scientific">Roseibium algae</name>
    <dbReference type="NCBI Taxonomy" id="3123038"/>
    <lineage>
        <taxon>Bacteria</taxon>
        <taxon>Pseudomonadati</taxon>
        <taxon>Pseudomonadota</taxon>
        <taxon>Alphaproteobacteria</taxon>
        <taxon>Hyphomicrobiales</taxon>
        <taxon>Stappiaceae</taxon>
        <taxon>Roseibium</taxon>
    </lineage>
</organism>
<evidence type="ECO:0000313" key="11">
    <source>
        <dbReference type="EMBL" id="MEJ8472678.1"/>
    </source>
</evidence>
<evidence type="ECO:0000256" key="3">
    <source>
        <dbReference type="ARBA" id="ARBA00022679"/>
    </source>
</evidence>
<comment type="caution">
    <text evidence="11">The sequence shown here is derived from an EMBL/GenBank/DDBJ whole genome shotgun (WGS) entry which is preliminary data.</text>
</comment>
<keyword evidence="3" id="KW-0808">Transferase</keyword>
<comment type="catalytic activity">
    <reaction evidence="1">
        <text>inosine + phosphate = alpha-D-ribose 1-phosphate + hypoxanthine</text>
        <dbReference type="Rhea" id="RHEA:27646"/>
        <dbReference type="ChEBI" id="CHEBI:17368"/>
        <dbReference type="ChEBI" id="CHEBI:17596"/>
        <dbReference type="ChEBI" id="CHEBI:43474"/>
        <dbReference type="ChEBI" id="CHEBI:57720"/>
        <dbReference type="EC" id="2.4.2.1"/>
    </reaction>
    <physiologicalReaction direction="left-to-right" evidence="1">
        <dbReference type="Rhea" id="RHEA:27647"/>
    </physiologicalReaction>
</comment>
<keyword evidence="4" id="KW-0479">Metal-binding</keyword>
<accession>A0ABU8TFN5</accession>
<name>A0ABU8TFN5_9HYPH</name>
<evidence type="ECO:0000256" key="10">
    <source>
        <dbReference type="RuleBase" id="RU361274"/>
    </source>
</evidence>
<evidence type="ECO:0000256" key="8">
    <source>
        <dbReference type="ARBA" id="ARBA00048968"/>
    </source>
</evidence>
<gene>
    <name evidence="11" type="primary">pgeF</name>
    <name evidence="11" type="ORF">V6575_01135</name>
</gene>
<dbReference type="InterPro" id="IPR003730">
    <property type="entry name" value="Cu_polyphenol_OxRdtase"/>
</dbReference>
<proteinExistence type="inferred from homology"/>
<dbReference type="Pfam" id="PF02578">
    <property type="entry name" value="Cu-oxidase_4"/>
    <property type="match status" value="1"/>
</dbReference>
<evidence type="ECO:0000256" key="4">
    <source>
        <dbReference type="ARBA" id="ARBA00022723"/>
    </source>
</evidence>
<comment type="catalytic activity">
    <reaction evidence="8">
        <text>adenosine + phosphate = alpha-D-ribose 1-phosphate + adenine</text>
        <dbReference type="Rhea" id="RHEA:27642"/>
        <dbReference type="ChEBI" id="CHEBI:16335"/>
        <dbReference type="ChEBI" id="CHEBI:16708"/>
        <dbReference type="ChEBI" id="CHEBI:43474"/>
        <dbReference type="ChEBI" id="CHEBI:57720"/>
        <dbReference type="EC" id="2.4.2.1"/>
    </reaction>
    <physiologicalReaction direction="left-to-right" evidence="8">
        <dbReference type="Rhea" id="RHEA:27643"/>
    </physiologicalReaction>
</comment>
<dbReference type="EMBL" id="JBAKIA010000001">
    <property type="protein sequence ID" value="MEJ8472678.1"/>
    <property type="molecule type" value="Genomic_DNA"/>
</dbReference>
<protein>
    <recommendedName>
        <fullName evidence="10">Purine nucleoside phosphorylase</fullName>
    </recommendedName>
</protein>
<dbReference type="PANTHER" id="PTHR30616:SF2">
    <property type="entry name" value="PURINE NUCLEOSIDE PHOSPHORYLASE LACC1"/>
    <property type="match status" value="1"/>
</dbReference>
<dbReference type="CDD" id="cd16833">
    <property type="entry name" value="YfiH"/>
    <property type="match status" value="1"/>
</dbReference>
<dbReference type="SUPFAM" id="SSF64438">
    <property type="entry name" value="CNF1/YfiH-like putative cysteine hydrolases"/>
    <property type="match status" value="1"/>
</dbReference>
<evidence type="ECO:0000256" key="2">
    <source>
        <dbReference type="ARBA" id="ARBA00007353"/>
    </source>
</evidence>
<dbReference type="InterPro" id="IPR011324">
    <property type="entry name" value="Cytotoxic_necrot_fac-like_cat"/>
</dbReference>
<comment type="catalytic activity">
    <reaction evidence="7">
        <text>adenosine + H2O + H(+) = inosine + NH4(+)</text>
        <dbReference type="Rhea" id="RHEA:24408"/>
        <dbReference type="ChEBI" id="CHEBI:15377"/>
        <dbReference type="ChEBI" id="CHEBI:15378"/>
        <dbReference type="ChEBI" id="CHEBI:16335"/>
        <dbReference type="ChEBI" id="CHEBI:17596"/>
        <dbReference type="ChEBI" id="CHEBI:28938"/>
        <dbReference type="EC" id="3.5.4.4"/>
    </reaction>
    <physiologicalReaction direction="left-to-right" evidence="7">
        <dbReference type="Rhea" id="RHEA:24409"/>
    </physiologicalReaction>
</comment>
<evidence type="ECO:0000256" key="1">
    <source>
        <dbReference type="ARBA" id="ARBA00000553"/>
    </source>
</evidence>
<keyword evidence="5" id="KW-0378">Hydrolase</keyword>
<dbReference type="Gene3D" id="3.60.140.10">
    <property type="entry name" value="CNF1/YfiH-like putative cysteine hydrolases"/>
    <property type="match status" value="1"/>
</dbReference>
<dbReference type="PANTHER" id="PTHR30616">
    <property type="entry name" value="UNCHARACTERIZED PROTEIN YFIH"/>
    <property type="match status" value="1"/>
</dbReference>
<sequence>MIKSEDLDAPGIAHGFFTRQGGVSTDIYGSLNIGFGSDDEQHNVAENRRRIAQRLSVESDHLISPHQIHSPDVIAVNGPWSPEDDRRADALVTNKPGVAIGIATADCGPVLFADAQAGVIGAAHSGWKGAVGGVLENTIMAMEGLGAQRSRVTAVLGPTISQKAYEVGPEFFARFVTEHPDNKRFFIASQKPDHHQFDLPAFIIDRLGKSGIKQAKSLGHCTYGDEDRFFSYRRTTHRGEPDYGRLMSAIVLTGK</sequence>
<dbReference type="NCBIfam" id="TIGR00726">
    <property type="entry name" value="peptidoglycan editing factor PgeF"/>
    <property type="match status" value="1"/>
</dbReference>
<reference evidence="11 12" key="1">
    <citation type="submission" date="2024-02" db="EMBL/GenBank/DDBJ databases">
        <title>Roseibium algae sp. nov., isolated from marine alga (Grateloupia sp.), showing potential in myo-inositol conversion.</title>
        <authorList>
            <person name="Wang Y."/>
        </authorList>
    </citation>
    <scope>NUCLEOTIDE SEQUENCE [LARGE SCALE GENOMIC DNA]</scope>
    <source>
        <strain evidence="11 12">H3510</strain>
    </source>
</reference>
<comment type="similarity">
    <text evidence="2 10">Belongs to the purine nucleoside phosphorylase YfiH/LACC1 family.</text>
</comment>
<dbReference type="InterPro" id="IPR038371">
    <property type="entry name" value="Cu_polyphenol_OxRdtase_sf"/>
</dbReference>